<proteinExistence type="predicted"/>
<reference evidence="1" key="1">
    <citation type="submission" date="2021-02" db="EMBL/GenBank/DDBJ databases">
        <authorList>
            <person name="Nowell W R."/>
        </authorList>
    </citation>
    <scope>NUCLEOTIDE SEQUENCE</scope>
</reference>
<accession>A0A820TEH4</accession>
<evidence type="ECO:0000313" key="1">
    <source>
        <dbReference type="EMBL" id="CAF4470047.1"/>
    </source>
</evidence>
<dbReference type="Proteomes" id="UP000663862">
    <property type="component" value="Unassembled WGS sequence"/>
</dbReference>
<protein>
    <submittedName>
        <fullName evidence="1">Uncharacterized protein</fullName>
    </submittedName>
</protein>
<dbReference type="AlphaFoldDB" id="A0A820TEH4"/>
<dbReference type="EMBL" id="CAJOBQ010001245">
    <property type="protein sequence ID" value="CAF4470047.1"/>
    <property type="molecule type" value="Genomic_DNA"/>
</dbReference>
<evidence type="ECO:0000313" key="2">
    <source>
        <dbReference type="Proteomes" id="UP000663862"/>
    </source>
</evidence>
<sequence>MAEGQSVNSIHEPIQISSMDTTSNFTGEINLSNLSQIDVKAESHFLLKQLTDNILGLARRRSIDAQAIYEPMPKHDSIRYDVPITTKPLKSAHHCRYLKEFAAAISAPVRCINSGQRDSTEIKNDLLYLVIELQDLNEQIHCSKIVVPEQTRATNEILIKHNDLKCLRFDLCPPKYEYDLETRRIYSKITREEHQHLKEEIKIHIINLYETNEINRALMRDQQRI</sequence>
<gene>
    <name evidence="1" type="ORF">TSG867_LOCUS18564</name>
</gene>
<name>A0A820TEH4_9BILA</name>
<comment type="caution">
    <text evidence="1">The sequence shown here is derived from an EMBL/GenBank/DDBJ whole genome shotgun (WGS) entry which is preliminary data.</text>
</comment>
<organism evidence="1 2">
    <name type="scientific">Rotaria socialis</name>
    <dbReference type="NCBI Taxonomy" id="392032"/>
    <lineage>
        <taxon>Eukaryota</taxon>
        <taxon>Metazoa</taxon>
        <taxon>Spiralia</taxon>
        <taxon>Gnathifera</taxon>
        <taxon>Rotifera</taxon>
        <taxon>Eurotatoria</taxon>
        <taxon>Bdelloidea</taxon>
        <taxon>Philodinida</taxon>
        <taxon>Philodinidae</taxon>
        <taxon>Rotaria</taxon>
    </lineage>
</organism>